<evidence type="ECO:0000256" key="2">
    <source>
        <dbReference type="ARBA" id="ARBA00023295"/>
    </source>
</evidence>
<feature type="domain" description="Glycosyl hydrolase family 13 catalytic" evidence="3">
    <location>
        <begin position="139"/>
        <end position="523"/>
    </location>
</feature>
<dbReference type="InterPro" id="IPR006047">
    <property type="entry name" value="GH13_cat_dom"/>
</dbReference>
<dbReference type="EMBL" id="AYYN01000106">
    <property type="protein sequence ID" value="KRM74238.1"/>
    <property type="molecule type" value="Genomic_DNA"/>
</dbReference>
<evidence type="ECO:0000259" key="3">
    <source>
        <dbReference type="SMART" id="SM00642"/>
    </source>
</evidence>
<protein>
    <submittedName>
        <fullName evidence="4">Glucan 1,4-alpha-maltohydrolase</fullName>
    </submittedName>
</protein>
<dbReference type="CDD" id="cd11338">
    <property type="entry name" value="AmyAc_CMD"/>
    <property type="match status" value="1"/>
</dbReference>
<dbReference type="Proteomes" id="UP000051612">
    <property type="component" value="Unassembled WGS sequence"/>
</dbReference>
<dbReference type="InterPro" id="IPR017853">
    <property type="entry name" value="GH"/>
</dbReference>
<evidence type="ECO:0000313" key="5">
    <source>
        <dbReference type="Proteomes" id="UP000051612"/>
    </source>
</evidence>
<dbReference type="Gene3D" id="2.60.40.10">
    <property type="entry name" value="Immunoglobulins"/>
    <property type="match status" value="1"/>
</dbReference>
<proteinExistence type="predicted"/>
<reference evidence="4 5" key="1">
    <citation type="journal article" date="2015" name="Genome Announc.">
        <title>Expanding the biotechnology potential of lactobacilli through comparative genomics of 213 strains and associated genera.</title>
        <authorList>
            <person name="Sun Z."/>
            <person name="Harris H.M."/>
            <person name="McCann A."/>
            <person name="Guo C."/>
            <person name="Argimon S."/>
            <person name="Zhang W."/>
            <person name="Yang X."/>
            <person name="Jeffery I.B."/>
            <person name="Cooney J.C."/>
            <person name="Kagawa T.F."/>
            <person name="Liu W."/>
            <person name="Song Y."/>
            <person name="Salvetti E."/>
            <person name="Wrobel A."/>
            <person name="Rasinkangas P."/>
            <person name="Parkhill J."/>
            <person name="Rea M.C."/>
            <person name="O'Sullivan O."/>
            <person name="Ritari J."/>
            <person name="Douillard F.P."/>
            <person name="Paul Ross R."/>
            <person name="Yang R."/>
            <person name="Briner A.E."/>
            <person name="Felis G.E."/>
            <person name="de Vos W.M."/>
            <person name="Barrangou R."/>
            <person name="Klaenhammer T.R."/>
            <person name="Caufield P.W."/>
            <person name="Cui Y."/>
            <person name="Zhang H."/>
            <person name="O'Toole P.W."/>
        </authorList>
    </citation>
    <scope>NUCLEOTIDE SEQUENCE [LARGE SCALE GENOMIC DNA]</scope>
    <source>
        <strain evidence="4 5">DSM 20452</strain>
    </source>
</reference>
<organism evidence="4 5">
    <name type="scientific">Ligilactobacillus murinus DSM 20452 = NBRC 14221</name>
    <dbReference type="NCBI Taxonomy" id="1423772"/>
    <lineage>
        <taxon>Bacteria</taxon>
        <taxon>Bacillati</taxon>
        <taxon>Bacillota</taxon>
        <taxon>Bacilli</taxon>
        <taxon>Lactobacillales</taxon>
        <taxon>Lactobacillaceae</taxon>
        <taxon>Ligilactobacillus</taxon>
    </lineage>
</organism>
<dbReference type="PATRIC" id="fig|1423772.3.peg.534"/>
<dbReference type="InterPro" id="IPR013783">
    <property type="entry name" value="Ig-like_fold"/>
</dbReference>
<dbReference type="SUPFAM" id="SSF51445">
    <property type="entry name" value="(Trans)glycosidases"/>
    <property type="match status" value="1"/>
</dbReference>
<dbReference type="GO" id="GO:0005975">
    <property type="term" value="P:carbohydrate metabolic process"/>
    <property type="evidence" value="ECO:0007669"/>
    <property type="project" value="InterPro"/>
</dbReference>
<dbReference type="RefSeq" id="WP_056959238.1">
    <property type="nucleotide sequence ID" value="NZ_AYYN01000106.1"/>
</dbReference>
<evidence type="ECO:0000313" key="4">
    <source>
        <dbReference type="EMBL" id="KRM74238.1"/>
    </source>
</evidence>
<keyword evidence="1 4" id="KW-0378">Hydrolase</keyword>
<dbReference type="SMART" id="SM00642">
    <property type="entry name" value="Aamy"/>
    <property type="match status" value="1"/>
</dbReference>
<sequence length="606" mass="70358">MYIHFDSWQEKYKKPFGAIKVDRPVEFMLEAYDVDVTSVELYVYADGKLIPEIVIMENKSSGRYYATYIPRKSGLYFYYFKLVIRQHEHELVRYYCANDGGQGQLVESSEILENNSYQLTCYDKTVNAPEWYQNGICYQIFPDRFYNGNLDGYIEGKKRDTFIYATIQDDPMYIRNHDGSIARWDFYGGNLKGIIKKIPYLKKLGISIIYLNPIFEAASNHRYDTSDYFKIDPMLGNEKVFKELLTKLHKAGIHLILDGVFSHVGRNSKYFNFNGNYGEHVGAARDKNSEYYPWFSFERYPDKYRCWWGNADLPVVDKNNPQFQQFIYGEKNSVLAKWNQLGVDGWRLDVADELPDPFIAKIRKNLDGYRDRLLLGEVWEDASNKVAYSQRRHYVKGDELDGVMNYPLREAILDLLEQKRSAETIAKEMMKLRENYPLDFYLNSLNNIGTHDTKRVLTALGGDVTKVKRAFELLFMFPGVPCIYYGDEVGLPGGTDPDNRRFYPWGREDHGLLEHVRSLTAKRQAEPALIKGELTLLAGEGFFGVGRYQAGRKVVYLLNASEKTNGFYADKLQQFHDEWNLRAMMTKANGKEFGPFESIMLTSDNC</sequence>
<keyword evidence="2" id="KW-0326">Glycosidase</keyword>
<dbReference type="GO" id="GO:0016798">
    <property type="term" value="F:hydrolase activity, acting on glycosyl bonds"/>
    <property type="evidence" value="ECO:0007669"/>
    <property type="project" value="UniProtKB-KW"/>
</dbReference>
<name>A0A0R2B3X7_9LACO</name>
<comment type="caution">
    <text evidence="4">The sequence shown here is derived from an EMBL/GenBank/DDBJ whole genome shotgun (WGS) entry which is preliminary data.</text>
</comment>
<dbReference type="PANTHER" id="PTHR10357:SF210">
    <property type="entry name" value="MALTODEXTRIN GLUCOSIDASE"/>
    <property type="match status" value="1"/>
</dbReference>
<dbReference type="AlphaFoldDB" id="A0A0R2B3X7"/>
<dbReference type="Gene3D" id="3.90.400.10">
    <property type="entry name" value="Oligo-1,6-glucosidase, Domain 2"/>
    <property type="match status" value="1"/>
</dbReference>
<dbReference type="InterPro" id="IPR045857">
    <property type="entry name" value="O16G_dom_2"/>
</dbReference>
<dbReference type="PANTHER" id="PTHR10357">
    <property type="entry name" value="ALPHA-AMYLASE FAMILY MEMBER"/>
    <property type="match status" value="1"/>
</dbReference>
<dbReference type="Gene3D" id="3.20.20.80">
    <property type="entry name" value="Glycosidases"/>
    <property type="match status" value="1"/>
</dbReference>
<gene>
    <name evidence="4" type="ORF">FC48_GL000490</name>
</gene>
<evidence type="ECO:0000256" key="1">
    <source>
        <dbReference type="ARBA" id="ARBA00022801"/>
    </source>
</evidence>
<dbReference type="Pfam" id="PF00128">
    <property type="entry name" value="Alpha-amylase"/>
    <property type="match status" value="1"/>
</dbReference>
<accession>A0A0R2B3X7</accession>